<reference evidence="1 2" key="1">
    <citation type="journal article" date="2021" name="Elife">
        <title>Chloroplast acquisition without the gene transfer in kleptoplastic sea slugs, Plakobranchus ocellatus.</title>
        <authorList>
            <person name="Maeda T."/>
            <person name="Takahashi S."/>
            <person name="Yoshida T."/>
            <person name="Shimamura S."/>
            <person name="Takaki Y."/>
            <person name="Nagai Y."/>
            <person name="Toyoda A."/>
            <person name="Suzuki Y."/>
            <person name="Arimoto A."/>
            <person name="Ishii H."/>
            <person name="Satoh N."/>
            <person name="Nishiyama T."/>
            <person name="Hasebe M."/>
            <person name="Maruyama T."/>
            <person name="Minagawa J."/>
            <person name="Obokata J."/>
            <person name="Shigenobu S."/>
        </authorList>
    </citation>
    <scope>NUCLEOTIDE SEQUENCE [LARGE SCALE GENOMIC DNA]</scope>
</reference>
<evidence type="ECO:0000313" key="2">
    <source>
        <dbReference type="Proteomes" id="UP000735302"/>
    </source>
</evidence>
<comment type="caution">
    <text evidence="1">The sequence shown here is derived from an EMBL/GenBank/DDBJ whole genome shotgun (WGS) entry which is preliminary data.</text>
</comment>
<dbReference type="AlphaFoldDB" id="A0AAV4B251"/>
<keyword evidence="2" id="KW-1185">Reference proteome</keyword>
<accession>A0AAV4B251</accession>
<dbReference type="Proteomes" id="UP000735302">
    <property type="component" value="Unassembled WGS sequence"/>
</dbReference>
<gene>
    <name evidence="1" type="ORF">PoB_004017500</name>
</gene>
<organism evidence="1 2">
    <name type="scientific">Plakobranchus ocellatus</name>
    <dbReference type="NCBI Taxonomy" id="259542"/>
    <lineage>
        <taxon>Eukaryota</taxon>
        <taxon>Metazoa</taxon>
        <taxon>Spiralia</taxon>
        <taxon>Lophotrochozoa</taxon>
        <taxon>Mollusca</taxon>
        <taxon>Gastropoda</taxon>
        <taxon>Heterobranchia</taxon>
        <taxon>Euthyneura</taxon>
        <taxon>Panpulmonata</taxon>
        <taxon>Sacoglossa</taxon>
        <taxon>Placobranchoidea</taxon>
        <taxon>Plakobranchidae</taxon>
        <taxon>Plakobranchus</taxon>
    </lineage>
</organism>
<name>A0AAV4B251_9GAST</name>
<proteinExistence type="predicted"/>
<protein>
    <submittedName>
        <fullName evidence="1">Uncharacterized protein</fullName>
    </submittedName>
</protein>
<dbReference type="EMBL" id="BLXT01004491">
    <property type="protein sequence ID" value="GFO13670.1"/>
    <property type="molecule type" value="Genomic_DNA"/>
</dbReference>
<evidence type="ECO:0000313" key="1">
    <source>
        <dbReference type="EMBL" id="GFO13670.1"/>
    </source>
</evidence>
<sequence>MLGPSNGQPGVRSCLFLSCGILEYFAPRCLYFRRVYRDLATLAKQRPRRSSTTHLSVRQVHADTQTCTASQSCTRGRLLDDRVRPTMSSRRTHRLLRPTGSVLSKTTIWIGRHDQTGSVFNHGHQ</sequence>